<dbReference type="GO" id="GO:0004825">
    <property type="term" value="F:methionine-tRNA ligase activity"/>
    <property type="evidence" value="ECO:0007669"/>
    <property type="project" value="InterPro"/>
</dbReference>
<dbReference type="Pfam" id="PF01336">
    <property type="entry name" value="tRNA_anti-codon"/>
    <property type="match status" value="1"/>
</dbReference>
<dbReference type="SUPFAM" id="SSF50249">
    <property type="entry name" value="Nucleic acid-binding proteins"/>
    <property type="match status" value="2"/>
</dbReference>
<evidence type="ECO:0000256" key="10">
    <source>
        <dbReference type="PROSITE-ProRule" id="PRU00209"/>
    </source>
</evidence>
<organism evidence="14 15">
    <name type="scientific">Clostridium segne</name>
    <dbReference type="NCBI Taxonomy" id="2763038"/>
    <lineage>
        <taxon>Bacteria</taxon>
        <taxon>Bacillati</taxon>
        <taxon>Bacillota</taxon>
        <taxon>Clostridia</taxon>
        <taxon>Eubacteriales</taxon>
        <taxon>Clostridiaceae</taxon>
        <taxon>Clostridium</taxon>
    </lineage>
</organism>
<dbReference type="InterPro" id="IPR044136">
    <property type="entry name" value="Lys-tRNA-ligase_II_N"/>
</dbReference>
<dbReference type="InterPro" id="IPR004364">
    <property type="entry name" value="Aa-tRNA-synt_II"/>
</dbReference>
<evidence type="ECO:0000256" key="7">
    <source>
        <dbReference type="ARBA" id="ARBA00023146"/>
    </source>
</evidence>
<keyword evidence="5 9" id="KW-0067">ATP-binding</keyword>
<evidence type="ECO:0000256" key="9">
    <source>
        <dbReference type="HAMAP-Rule" id="MF_00252"/>
    </source>
</evidence>
<feature type="binding site" evidence="9">
    <location>
        <position position="452"/>
    </location>
    <ligand>
        <name>Mg(2+)</name>
        <dbReference type="ChEBI" id="CHEBI:18420"/>
        <label>2</label>
    </ligand>
</feature>
<dbReference type="CDD" id="cd00775">
    <property type="entry name" value="LysRS_core"/>
    <property type="match status" value="1"/>
</dbReference>
<dbReference type="CDD" id="cd04322">
    <property type="entry name" value="LysRS_N"/>
    <property type="match status" value="1"/>
</dbReference>
<keyword evidence="1 10" id="KW-0820">tRNA-binding</keyword>
<dbReference type="EC" id="6.1.1.6" evidence="9"/>
<dbReference type="Gene3D" id="2.40.50.140">
    <property type="entry name" value="Nucleic acid-binding proteins"/>
    <property type="match status" value="2"/>
</dbReference>
<sequence length="685" mass="78045">MADQNKKNQQEPDIHQLLKVRREKLAELQNAGKDPFQITKYNQTHHSLEVKKLYEEHEAEILAGRAPLNTEGMDEAQAREALNADYNERRAIMDAQPIHVSIAGRMMFKRVMGKASFCNIRDLQGTIQVYVAKDAIGEESYADFKKSDIGDIYGVEGFAFRTKTGEISIHAEKMTLLSKSLQILPEKYHGITDTDMRYRQRYVDLIMNEDVKKTFIKRSLILKEIRNFLSGRDFMEVETPTLVSNAGGAAARPFETHYNALNEDVKLRISLELYLKRLIVGGLERVFEIGRVYRNEGVDTRHNPEFTLMELYQAYTDYEGMMELTESMFRYLAEKVCGSTKISYNGIEIDFGKPFERLTMNDAIKKYAGIDFDAVETDEEAKQLAKEHHIEFENRHTKGDIINLFFEEYCEKELIQPTFIMDHPLSISPLTKKKPSDPNKVERFELFINTWEMCNAYSELNDPIDQRERFAQQDANAAAGDDEAQHTDEDFLNALEIGMPPTGGIGYGIDRLVMLLTDSPAIRDVLLFPTMKSLDAKKGEGKAEKAVENAAVAEEKVAEKIDFSNVKIEPLFEEMIDFDTFAKADFRAVKILECEAVPKSKKLLKFTLDDGTDRKRTILSGIHEYYEPEDLIGKTAIAIVNLPPRKMMGIDSEGMLISAVHEEDGHEGLNLLMVNDRIPAGAKLY</sequence>
<dbReference type="InterPro" id="IPR012340">
    <property type="entry name" value="NA-bd_OB-fold"/>
</dbReference>
<evidence type="ECO:0000313" key="15">
    <source>
        <dbReference type="Proteomes" id="UP000653904"/>
    </source>
</evidence>
<gene>
    <name evidence="9 14" type="primary">lysS</name>
    <name evidence="14" type="ORF">H8S19_12430</name>
</gene>
<keyword evidence="7 9" id="KW-0030">Aminoacyl-tRNA synthetase</keyword>
<comment type="subcellular location">
    <subcellularLocation>
        <location evidence="9">Cytoplasm</location>
    </subcellularLocation>
</comment>
<dbReference type="PROSITE" id="PS50886">
    <property type="entry name" value="TRBD"/>
    <property type="match status" value="1"/>
</dbReference>
<dbReference type="RefSeq" id="WP_186855099.1">
    <property type="nucleotide sequence ID" value="NZ_JACOOW010000014.1"/>
</dbReference>
<comment type="cofactor">
    <cofactor evidence="9 11">
        <name>Mg(2+)</name>
        <dbReference type="ChEBI" id="CHEBI:18420"/>
    </cofactor>
    <text evidence="9 11">Binds 3 Mg(2+) ions per subunit.</text>
</comment>
<dbReference type="GO" id="GO:0005524">
    <property type="term" value="F:ATP binding"/>
    <property type="evidence" value="ECO:0007669"/>
    <property type="project" value="UniProtKB-UniRule"/>
</dbReference>
<dbReference type="PROSITE" id="PS50862">
    <property type="entry name" value="AA_TRNA_LIGASE_II"/>
    <property type="match status" value="1"/>
</dbReference>
<dbReference type="SUPFAM" id="SSF55681">
    <property type="entry name" value="Class II aaRS and biotin synthetases"/>
    <property type="match status" value="1"/>
</dbReference>
<dbReference type="GO" id="GO:0004824">
    <property type="term" value="F:lysine-tRNA ligase activity"/>
    <property type="evidence" value="ECO:0007669"/>
    <property type="project" value="UniProtKB-UniRule"/>
</dbReference>
<dbReference type="EMBL" id="JACOOW010000014">
    <property type="protein sequence ID" value="MBC5657848.1"/>
    <property type="molecule type" value="Genomic_DNA"/>
</dbReference>
<evidence type="ECO:0000259" key="12">
    <source>
        <dbReference type="PROSITE" id="PS50862"/>
    </source>
</evidence>
<dbReference type="Gene3D" id="3.30.930.10">
    <property type="entry name" value="Bira Bifunctional Protein, Domain 2"/>
    <property type="match status" value="1"/>
</dbReference>
<keyword evidence="9 11" id="KW-0460">Magnesium</keyword>
<comment type="similarity">
    <text evidence="9">Belongs to the class-II aminoacyl-tRNA synthetase family.</text>
</comment>
<dbReference type="GO" id="GO:0005829">
    <property type="term" value="C:cytosol"/>
    <property type="evidence" value="ECO:0007669"/>
    <property type="project" value="TreeGrafter"/>
</dbReference>
<dbReference type="NCBIfam" id="NF001756">
    <property type="entry name" value="PRK00484.1"/>
    <property type="match status" value="1"/>
</dbReference>
<dbReference type="PANTHER" id="PTHR42918:SF15">
    <property type="entry name" value="LYSINE--TRNA LIGASE, CHLOROPLASTIC_MITOCHONDRIAL"/>
    <property type="match status" value="1"/>
</dbReference>
<dbReference type="CDD" id="cd02800">
    <property type="entry name" value="tRNA_bind_EcMetRS_like"/>
    <property type="match status" value="1"/>
</dbReference>
<dbReference type="HAMAP" id="MF_00252">
    <property type="entry name" value="Lys_tRNA_synth_class2"/>
    <property type="match status" value="1"/>
</dbReference>
<dbReference type="GO" id="GO:0016740">
    <property type="term" value="F:transferase activity"/>
    <property type="evidence" value="ECO:0007669"/>
    <property type="project" value="UniProtKB-ARBA"/>
</dbReference>
<name>A0AAW3X612_9CLOT</name>
<reference evidence="14 15" key="1">
    <citation type="submission" date="2020-08" db="EMBL/GenBank/DDBJ databases">
        <title>Genome public.</title>
        <authorList>
            <person name="Liu C."/>
            <person name="Sun Q."/>
        </authorList>
    </citation>
    <scope>NUCLEOTIDE SEQUENCE [LARGE SCALE GENOMIC DNA]</scope>
    <source>
        <strain evidence="14 15">BX14</strain>
    </source>
</reference>
<evidence type="ECO:0000256" key="11">
    <source>
        <dbReference type="RuleBase" id="RU000336"/>
    </source>
</evidence>
<evidence type="ECO:0000256" key="2">
    <source>
        <dbReference type="ARBA" id="ARBA00022598"/>
    </source>
</evidence>
<dbReference type="GO" id="GO:0006431">
    <property type="term" value="P:methionyl-tRNA aminoacylation"/>
    <property type="evidence" value="ECO:0007669"/>
    <property type="project" value="InterPro"/>
</dbReference>
<dbReference type="InterPro" id="IPR045864">
    <property type="entry name" value="aa-tRNA-synth_II/BPL/LPL"/>
</dbReference>
<dbReference type="InterPro" id="IPR018149">
    <property type="entry name" value="Lys-tRNA-synth_II_C"/>
</dbReference>
<dbReference type="NCBIfam" id="TIGR00499">
    <property type="entry name" value="lysS_bact"/>
    <property type="match status" value="1"/>
</dbReference>
<dbReference type="InterPro" id="IPR004365">
    <property type="entry name" value="NA-bd_OB_tRNA"/>
</dbReference>
<evidence type="ECO:0000256" key="5">
    <source>
        <dbReference type="ARBA" id="ARBA00022840"/>
    </source>
</evidence>
<dbReference type="GO" id="GO:0140096">
    <property type="term" value="F:catalytic activity, acting on a protein"/>
    <property type="evidence" value="ECO:0007669"/>
    <property type="project" value="UniProtKB-ARBA"/>
</dbReference>
<keyword evidence="6 10" id="KW-0694">RNA-binding</keyword>
<keyword evidence="3 9" id="KW-0479">Metal-binding</keyword>
<evidence type="ECO:0000256" key="4">
    <source>
        <dbReference type="ARBA" id="ARBA00022741"/>
    </source>
</evidence>
<dbReference type="Proteomes" id="UP000653904">
    <property type="component" value="Unassembled WGS sequence"/>
</dbReference>
<dbReference type="Pfam" id="PF00152">
    <property type="entry name" value="tRNA-synt_2"/>
    <property type="match status" value="1"/>
</dbReference>
<dbReference type="GO" id="GO:0006430">
    <property type="term" value="P:lysyl-tRNA aminoacylation"/>
    <property type="evidence" value="ECO:0007669"/>
    <property type="project" value="UniProtKB-UniRule"/>
</dbReference>
<dbReference type="PRINTS" id="PR00982">
    <property type="entry name" value="TRNASYNTHLYS"/>
</dbReference>
<evidence type="ECO:0000313" key="14">
    <source>
        <dbReference type="EMBL" id="MBC5657848.1"/>
    </source>
</evidence>
<dbReference type="InterPro" id="IPR006195">
    <property type="entry name" value="aa-tRNA-synth_II"/>
</dbReference>
<feature type="binding site" evidence="9">
    <location>
        <position position="445"/>
    </location>
    <ligand>
        <name>Mg(2+)</name>
        <dbReference type="ChEBI" id="CHEBI:18420"/>
        <label>1</label>
    </ligand>
</feature>
<feature type="binding site" evidence="9">
    <location>
        <position position="452"/>
    </location>
    <ligand>
        <name>Mg(2+)</name>
        <dbReference type="ChEBI" id="CHEBI:18420"/>
        <label>1</label>
    </ligand>
</feature>
<dbReference type="AlphaFoldDB" id="A0AAW3X612"/>
<dbReference type="GO" id="GO:0000287">
    <property type="term" value="F:magnesium ion binding"/>
    <property type="evidence" value="ECO:0007669"/>
    <property type="project" value="UniProtKB-UniRule"/>
</dbReference>
<keyword evidence="2 9" id="KW-0436">Ligase</keyword>
<keyword evidence="9" id="KW-0963">Cytoplasm</keyword>
<dbReference type="InterPro" id="IPR002547">
    <property type="entry name" value="tRNA-bd_dom"/>
</dbReference>
<keyword evidence="9" id="KW-0648">Protein biosynthesis</keyword>
<protein>
    <recommendedName>
        <fullName evidence="9">Lysine--tRNA ligase</fullName>
        <ecNumber evidence="9">6.1.1.6</ecNumber>
    </recommendedName>
    <alternativeName>
        <fullName evidence="9">Lysyl-tRNA synthetase</fullName>
        <shortName evidence="9">LysRS</shortName>
    </alternativeName>
</protein>
<evidence type="ECO:0000259" key="13">
    <source>
        <dbReference type="PROSITE" id="PS50886"/>
    </source>
</evidence>
<evidence type="ECO:0000256" key="6">
    <source>
        <dbReference type="ARBA" id="ARBA00022884"/>
    </source>
</evidence>
<comment type="subunit">
    <text evidence="9">Homodimer.</text>
</comment>
<comment type="catalytic activity">
    <reaction evidence="8 9 11">
        <text>tRNA(Lys) + L-lysine + ATP = L-lysyl-tRNA(Lys) + AMP + diphosphate</text>
        <dbReference type="Rhea" id="RHEA:20792"/>
        <dbReference type="Rhea" id="RHEA-COMP:9696"/>
        <dbReference type="Rhea" id="RHEA-COMP:9697"/>
        <dbReference type="ChEBI" id="CHEBI:30616"/>
        <dbReference type="ChEBI" id="CHEBI:32551"/>
        <dbReference type="ChEBI" id="CHEBI:33019"/>
        <dbReference type="ChEBI" id="CHEBI:78442"/>
        <dbReference type="ChEBI" id="CHEBI:78529"/>
        <dbReference type="ChEBI" id="CHEBI:456215"/>
        <dbReference type="EC" id="6.1.1.6"/>
    </reaction>
</comment>
<evidence type="ECO:0000256" key="1">
    <source>
        <dbReference type="ARBA" id="ARBA00022555"/>
    </source>
</evidence>
<evidence type="ECO:0000256" key="3">
    <source>
        <dbReference type="ARBA" id="ARBA00022723"/>
    </source>
</evidence>
<dbReference type="NCBIfam" id="TIGR00399">
    <property type="entry name" value="metG_C_term"/>
    <property type="match status" value="1"/>
</dbReference>
<dbReference type="PANTHER" id="PTHR42918">
    <property type="entry name" value="LYSYL-TRNA SYNTHETASE"/>
    <property type="match status" value="1"/>
</dbReference>
<dbReference type="InterPro" id="IPR002313">
    <property type="entry name" value="Lys-tRNA-ligase_II"/>
</dbReference>
<accession>A0AAW3X612</accession>
<keyword evidence="4 9" id="KW-0547">Nucleotide-binding</keyword>
<proteinExistence type="inferred from homology"/>
<keyword evidence="15" id="KW-1185">Reference proteome</keyword>
<dbReference type="InterPro" id="IPR004495">
    <property type="entry name" value="Met-tRNA-synth_bsu_C"/>
</dbReference>
<feature type="domain" description="Aminoacyl-transfer RNA synthetases class-II family profile" evidence="12">
    <location>
        <begin position="218"/>
        <end position="529"/>
    </location>
</feature>
<dbReference type="GO" id="GO:0000049">
    <property type="term" value="F:tRNA binding"/>
    <property type="evidence" value="ECO:0007669"/>
    <property type="project" value="UniProtKB-UniRule"/>
</dbReference>
<comment type="caution">
    <text evidence="14">The sequence shown here is derived from an EMBL/GenBank/DDBJ whole genome shotgun (WGS) entry which is preliminary data.</text>
</comment>
<dbReference type="Pfam" id="PF01588">
    <property type="entry name" value="tRNA_bind"/>
    <property type="match status" value="1"/>
</dbReference>
<evidence type="ECO:0000256" key="8">
    <source>
        <dbReference type="ARBA" id="ARBA00048573"/>
    </source>
</evidence>
<feature type="domain" description="TRNA-binding" evidence="13">
    <location>
        <begin position="580"/>
        <end position="685"/>
    </location>
</feature>